<dbReference type="Pfam" id="PF24680">
    <property type="entry name" value="SH3_Hsr9"/>
    <property type="match status" value="1"/>
</dbReference>
<evidence type="ECO:0000313" key="5">
    <source>
        <dbReference type="WBParaSite" id="PDA_v2.g22466.t1"/>
    </source>
</evidence>
<organism evidence="4 5">
    <name type="scientific">Panagrolaimus davidi</name>
    <dbReference type="NCBI Taxonomy" id="227884"/>
    <lineage>
        <taxon>Eukaryota</taxon>
        <taxon>Metazoa</taxon>
        <taxon>Ecdysozoa</taxon>
        <taxon>Nematoda</taxon>
        <taxon>Chromadorea</taxon>
        <taxon>Rhabditida</taxon>
        <taxon>Tylenchina</taxon>
        <taxon>Panagrolaimomorpha</taxon>
        <taxon>Panagrolaimoidea</taxon>
        <taxon>Panagrolaimidae</taxon>
        <taxon>Panagrolaimus</taxon>
    </lineage>
</organism>
<dbReference type="InterPro" id="IPR056492">
    <property type="entry name" value="SH3_Hsr9"/>
</dbReference>
<keyword evidence="4" id="KW-1185">Reference proteome</keyword>
<dbReference type="AlphaFoldDB" id="A0A914PVZ3"/>
<protein>
    <recommendedName>
        <fullName evidence="3">Hsr-9 Tudor domain-containing protein</fullName>
    </recommendedName>
</protein>
<keyword evidence="1" id="KW-0175">Coiled coil</keyword>
<evidence type="ECO:0000259" key="3">
    <source>
        <dbReference type="Pfam" id="PF24680"/>
    </source>
</evidence>
<name>A0A914PVZ3_9BILA</name>
<proteinExistence type="predicted"/>
<dbReference type="WBParaSite" id="PDA_v2.g22466.t1">
    <property type="protein sequence ID" value="PDA_v2.g22466.t1"/>
    <property type="gene ID" value="PDA_v2.g22466"/>
</dbReference>
<sequence length="423" mass="47822">MNSSDCNSDNQSDSSFLMGESGTSKKRKLSMTGNLLSNVQLKVLEFENQALKQLVQEFENENQFNGLKAKITELEEIVAKLQKENSEMQKKNEVEKNQLKIQNDSLNSIISDLTSKIKIVENEKKELELKIIKNIKCEIKDSVGSEKTILEGTIDKLNLEIVDLKNKLADKEKAIHNSAVPENNESDIVVEKICNKLQQFLTSSNSKNDCFKNPKKMNISKSGTSTISKSTKLQKEEAQKLTAEEQIIADNYLNGNFQKGARVYAIWGKDYYSAICGGYDGLSRFKVFYTDDQSVRIIPRDSIIPICMIKEGSHVTVLGETVDDGEREIYDGKILAIPSIKNTEEWHRGLYKIEIENDDNVESRNIEWFDICFTESQYKQIVKGFKKKKDVFQENFVESGHRTRRFNAAVGTAAASSSSTKSG</sequence>
<evidence type="ECO:0000256" key="1">
    <source>
        <dbReference type="SAM" id="Coils"/>
    </source>
</evidence>
<feature type="coiled-coil region" evidence="1">
    <location>
        <begin position="41"/>
        <end position="174"/>
    </location>
</feature>
<reference evidence="5" key="1">
    <citation type="submission" date="2022-11" db="UniProtKB">
        <authorList>
            <consortium name="WormBaseParasite"/>
        </authorList>
    </citation>
    <scope>IDENTIFICATION</scope>
</reference>
<feature type="region of interest" description="Disordered" evidence="2">
    <location>
        <begin position="1"/>
        <end position="25"/>
    </location>
</feature>
<feature type="domain" description="Hsr-9 Tudor" evidence="3">
    <location>
        <begin position="262"/>
        <end position="380"/>
    </location>
</feature>
<accession>A0A914PVZ3</accession>
<feature type="compositionally biased region" description="Low complexity" evidence="2">
    <location>
        <begin position="1"/>
        <end position="15"/>
    </location>
</feature>
<evidence type="ECO:0000313" key="4">
    <source>
        <dbReference type="Proteomes" id="UP000887578"/>
    </source>
</evidence>
<evidence type="ECO:0000256" key="2">
    <source>
        <dbReference type="SAM" id="MobiDB-lite"/>
    </source>
</evidence>
<dbReference type="Proteomes" id="UP000887578">
    <property type="component" value="Unplaced"/>
</dbReference>